<evidence type="ECO:0000313" key="8">
    <source>
        <dbReference type="EMBL" id="CAH2036433.1"/>
    </source>
</evidence>
<protein>
    <recommendedName>
        <fullName evidence="7">Malectin-like domain-containing protein</fullName>
    </recommendedName>
</protein>
<dbReference type="AlphaFoldDB" id="A0AAU9R9A8"/>
<keyword evidence="2" id="KW-0812">Transmembrane</keyword>
<accession>A0AAU9R9A8</accession>
<organism evidence="8 9">
    <name type="scientific">Thlaspi arvense</name>
    <name type="common">Field penny-cress</name>
    <dbReference type="NCBI Taxonomy" id="13288"/>
    <lineage>
        <taxon>Eukaryota</taxon>
        <taxon>Viridiplantae</taxon>
        <taxon>Streptophyta</taxon>
        <taxon>Embryophyta</taxon>
        <taxon>Tracheophyta</taxon>
        <taxon>Spermatophyta</taxon>
        <taxon>Magnoliopsida</taxon>
        <taxon>eudicotyledons</taxon>
        <taxon>Gunneridae</taxon>
        <taxon>Pentapetalae</taxon>
        <taxon>rosids</taxon>
        <taxon>malvids</taxon>
        <taxon>Brassicales</taxon>
        <taxon>Brassicaceae</taxon>
        <taxon>Thlaspideae</taxon>
        <taxon>Thlaspi</taxon>
    </lineage>
</organism>
<reference evidence="8 9" key="1">
    <citation type="submission" date="2022-03" db="EMBL/GenBank/DDBJ databases">
        <authorList>
            <person name="Nunn A."/>
            <person name="Chopra R."/>
            <person name="Nunn A."/>
            <person name="Contreras Garrido A."/>
        </authorList>
    </citation>
    <scope>NUCLEOTIDE SEQUENCE [LARGE SCALE GENOMIC DNA]</scope>
</reference>
<name>A0AAU9R9A8_THLAR</name>
<dbReference type="Proteomes" id="UP000836841">
    <property type="component" value="Chromosome 1"/>
</dbReference>
<dbReference type="InterPro" id="IPR024788">
    <property type="entry name" value="Malectin-like_Carb-bd_dom"/>
</dbReference>
<dbReference type="PANTHER" id="PTHR45631">
    <property type="entry name" value="OS07G0107800 PROTEIN-RELATED"/>
    <property type="match status" value="1"/>
</dbReference>
<comment type="subcellular location">
    <subcellularLocation>
        <location evidence="1">Membrane</location>
        <topology evidence="1">Single-pass membrane protein</topology>
    </subcellularLocation>
</comment>
<evidence type="ECO:0000256" key="6">
    <source>
        <dbReference type="SAM" id="MobiDB-lite"/>
    </source>
</evidence>
<evidence type="ECO:0000256" key="2">
    <source>
        <dbReference type="ARBA" id="ARBA00022692"/>
    </source>
</evidence>
<evidence type="ECO:0000259" key="7">
    <source>
        <dbReference type="Pfam" id="PF12819"/>
    </source>
</evidence>
<sequence>MNLDCGLVPKDTTYVEKSTNISYKSDATYIETGLPGKINDAYKTQFQQQTWALRSFPEGQRNCYNFNLTAKRRYLIRGTFIYGNYDGLNKLPSFELHIGPNNWTTVSTLGVTNGSIHEMIHVLPQSHLQVCLVKTGETTPFISSLELRPLHNETYVTQSGSLIAVARVYFSPTPSFVRYDEDIHDRTWVPFLETKTTALTTDALVDTSNFYHVPQPVAKTAADLKLVNLSGNPKLNSSALSDRLKERIDSKILTLILDKNQNQTTPKSKSSSVTVIAIAASVSAARLSATDSQYSKDMGIEVEMNSEANSSQEGRVRDEEANSKNAPTLYVM</sequence>
<proteinExistence type="predicted"/>
<keyword evidence="5" id="KW-0472">Membrane</keyword>
<evidence type="ECO:0000256" key="3">
    <source>
        <dbReference type="ARBA" id="ARBA00022729"/>
    </source>
</evidence>
<feature type="region of interest" description="Disordered" evidence="6">
    <location>
        <begin position="305"/>
        <end position="332"/>
    </location>
</feature>
<dbReference type="EMBL" id="OU466857">
    <property type="protein sequence ID" value="CAH2036433.1"/>
    <property type="molecule type" value="Genomic_DNA"/>
</dbReference>
<gene>
    <name evidence="8" type="ORF">TAV2_LOCUS2998</name>
</gene>
<dbReference type="PANTHER" id="PTHR45631:SF82">
    <property type="entry name" value="PROTEIN KINASE DOMAIN-CONTAINING PROTEIN"/>
    <property type="match status" value="1"/>
</dbReference>
<dbReference type="Pfam" id="PF12819">
    <property type="entry name" value="Malectin_like"/>
    <property type="match status" value="1"/>
</dbReference>
<feature type="domain" description="Malectin-like" evidence="7">
    <location>
        <begin position="3"/>
        <end position="223"/>
    </location>
</feature>
<evidence type="ECO:0000313" key="9">
    <source>
        <dbReference type="Proteomes" id="UP000836841"/>
    </source>
</evidence>
<keyword evidence="3" id="KW-0732">Signal</keyword>
<evidence type="ECO:0000256" key="4">
    <source>
        <dbReference type="ARBA" id="ARBA00022989"/>
    </source>
</evidence>
<dbReference type="GO" id="GO:0016020">
    <property type="term" value="C:membrane"/>
    <property type="evidence" value="ECO:0007669"/>
    <property type="project" value="UniProtKB-SubCell"/>
</dbReference>
<keyword evidence="9" id="KW-1185">Reference proteome</keyword>
<evidence type="ECO:0000256" key="5">
    <source>
        <dbReference type="ARBA" id="ARBA00023136"/>
    </source>
</evidence>
<keyword evidence="4" id="KW-1133">Transmembrane helix</keyword>
<evidence type="ECO:0000256" key="1">
    <source>
        <dbReference type="ARBA" id="ARBA00004167"/>
    </source>
</evidence>